<evidence type="ECO:0000313" key="1">
    <source>
        <dbReference type="EMBL" id="KAJ8951542.1"/>
    </source>
</evidence>
<proteinExistence type="predicted"/>
<name>A0AAV8YLV8_9CUCU</name>
<dbReference type="EMBL" id="JAPWTK010000082">
    <property type="protein sequence ID" value="KAJ8951542.1"/>
    <property type="molecule type" value="Genomic_DNA"/>
</dbReference>
<reference evidence="1" key="1">
    <citation type="journal article" date="2023" name="Insect Mol. Biol.">
        <title>Genome sequencing provides insights into the evolution of gene families encoding plant cell wall-degrading enzymes in longhorned beetles.</title>
        <authorList>
            <person name="Shin N.R."/>
            <person name="Okamura Y."/>
            <person name="Kirsch R."/>
            <person name="Pauchet Y."/>
        </authorList>
    </citation>
    <scope>NUCLEOTIDE SEQUENCE</scope>
    <source>
        <strain evidence="1">AMC_N1</strain>
    </source>
</reference>
<organism evidence="1 2">
    <name type="scientific">Aromia moschata</name>
    <dbReference type="NCBI Taxonomy" id="1265417"/>
    <lineage>
        <taxon>Eukaryota</taxon>
        <taxon>Metazoa</taxon>
        <taxon>Ecdysozoa</taxon>
        <taxon>Arthropoda</taxon>
        <taxon>Hexapoda</taxon>
        <taxon>Insecta</taxon>
        <taxon>Pterygota</taxon>
        <taxon>Neoptera</taxon>
        <taxon>Endopterygota</taxon>
        <taxon>Coleoptera</taxon>
        <taxon>Polyphaga</taxon>
        <taxon>Cucujiformia</taxon>
        <taxon>Chrysomeloidea</taxon>
        <taxon>Cerambycidae</taxon>
        <taxon>Cerambycinae</taxon>
        <taxon>Callichromatini</taxon>
        <taxon>Aromia</taxon>
    </lineage>
</organism>
<comment type="caution">
    <text evidence="1">The sequence shown here is derived from an EMBL/GenBank/DDBJ whole genome shotgun (WGS) entry which is preliminary data.</text>
</comment>
<dbReference type="Proteomes" id="UP001162162">
    <property type="component" value="Unassembled WGS sequence"/>
</dbReference>
<accession>A0AAV8YLV8</accession>
<keyword evidence="2" id="KW-1185">Reference proteome</keyword>
<evidence type="ECO:0000313" key="2">
    <source>
        <dbReference type="Proteomes" id="UP001162162"/>
    </source>
</evidence>
<dbReference type="AlphaFoldDB" id="A0AAV8YLV8"/>
<sequence length="102" mass="11757">MNTYINIYIKYRVLHVHDPNRVLTLNHTCLGDKSLIDFGLRFLLLHTHVRSVNPIVQPPRGTLWAMPMSMVLVDRTIKKSFRFTVIPQAVRSKTVQKGSDLS</sequence>
<protein>
    <submittedName>
        <fullName evidence="1">Uncharacterized protein</fullName>
    </submittedName>
</protein>
<gene>
    <name evidence="1" type="ORF">NQ318_020415</name>
</gene>